<gene>
    <name evidence="9" type="ORF">UFOPK3992_00587</name>
</gene>
<evidence type="ECO:0000313" key="9">
    <source>
        <dbReference type="EMBL" id="CAB5000198.1"/>
    </source>
</evidence>
<dbReference type="InterPro" id="IPR003369">
    <property type="entry name" value="TatA/B/E"/>
</dbReference>
<dbReference type="EMBL" id="CAFBOZ010000065">
    <property type="protein sequence ID" value="CAB5000198.1"/>
    <property type="molecule type" value="Genomic_DNA"/>
</dbReference>
<feature type="compositionally biased region" description="Pro residues" evidence="8">
    <location>
        <begin position="111"/>
        <end position="124"/>
    </location>
</feature>
<dbReference type="PRINTS" id="PR01506">
    <property type="entry name" value="TATBPROTEIN"/>
</dbReference>
<feature type="compositionally biased region" description="Basic and acidic residues" evidence="8">
    <location>
        <begin position="81"/>
        <end position="91"/>
    </location>
</feature>
<reference evidence="9" key="1">
    <citation type="submission" date="2020-05" db="EMBL/GenBank/DDBJ databases">
        <authorList>
            <person name="Chiriac C."/>
            <person name="Salcher M."/>
            <person name="Ghai R."/>
            <person name="Kavagutti S V."/>
        </authorList>
    </citation>
    <scope>NUCLEOTIDE SEQUENCE</scope>
</reference>
<evidence type="ECO:0000256" key="3">
    <source>
        <dbReference type="ARBA" id="ARBA00022692"/>
    </source>
</evidence>
<dbReference type="PANTHER" id="PTHR33162">
    <property type="entry name" value="SEC-INDEPENDENT PROTEIN TRANSLOCASE PROTEIN TATA, CHLOROPLASTIC"/>
    <property type="match status" value="1"/>
</dbReference>
<keyword evidence="2" id="KW-0813">Transport</keyword>
<keyword evidence="6" id="KW-0811">Translocation</keyword>
<keyword evidence="4" id="KW-0653">Protein transport</keyword>
<feature type="region of interest" description="Disordered" evidence="8">
    <location>
        <begin position="77"/>
        <end position="124"/>
    </location>
</feature>
<accession>A0A6J7P5I0</accession>
<evidence type="ECO:0000256" key="7">
    <source>
        <dbReference type="ARBA" id="ARBA00023136"/>
    </source>
</evidence>
<dbReference type="Gene3D" id="1.20.5.3310">
    <property type="match status" value="1"/>
</dbReference>
<protein>
    <submittedName>
        <fullName evidence="9">Unannotated protein</fullName>
    </submittedName>
</protein>
<dbReference type="GO" id="GO:0015031">
    <property type="term" value="P:protein transport"/>
    <property type="evidence" value="ECO:0007669"/>
    <property type="project" value="UniProtKB-KW"/>
</dbReference>
<keyword evidence="3" id="KW-0812">Transmembrane</keyword>
<keyword evidence="7" id="KW-0472">Membrane</keyword>
<keyword evidence="5" id="KW-1133">Transmembrane helix</keyword>
<dbReference type="PANTHER" id="PTHR33162:SF1">
    <property type="entry name" value="SEC-INDEPENDENT PROTEIN TRANSLOCASE PROTEIN TATA, CHLOROPLASTIC"/>
    <property type="match status" value="1"/>
</dbReference>
<proteinExistence type="predicted"/>
<dbReference type="Pfam" id="PF02416">
    <property type="entry name" value="TatA_B_E"/>
    <property type="match status" value="1"/>
</dbReference>
<evidence type="ECO:0000256" key="1">
    <source>
        <dbReference type="ARBA" id="ARBA00004167"/>
    </source>
</evidence>
<evidence type="ECO:0000256" key="5">
    <source>
        <dbReference type="ARBA" id="ARBA00022989"/>
    </source>
</evidence>
<comment type="subcellular location">
    <subcellularLocation>
        <location evidence="1">Membrane</location>
        <topology evidence="1">Single-pass membrane protein</topology>
    </subcellularLocation>
</comment>
<dbReference type="AlphaFoldDB" id="A0A6J7P5I0"/>
<name>A0A6J7P5I0_9ZZZZ</name>
<evidence type="ECO:0000256" key="8">
    <source>
        <dbReference type="SAM" id="MobiDB-lite"/>
    </source>
</evidence>
<evidence type="ECO:0000256" key="4">
    <source>
        <dbReference type="ARBA" id="ARBA00022927"/>
    </source>
</evidence>
<evidence type="ECO:0000256" key="2">
    <source>
        <dbReference type="ARBA" id="ARBA00022448"/>
    </source>
</evidence>
<dbReference type="GO" id="GO:0016020">
    <property type="term" value="C:membrane"/>
    <property type="evidence" value="ECO:0007669"/>
    <property type="project" value="UniProtKB-SubCell"/>
</dbReference>
<evidence type="ECO:0000256" key="6">
    <source>
        <dbReference type="ARBA" id="ARBA00023010"/>
    </source>
</evidence>
<organism evidence="9">
    <name type="scientific">freshwater metagenome</name>
    <dbReference type="NCBI Taxonomy" id="449393"/>
    <lineage>
        <taxon>unclassified sequences</taxon>
        <taxon>metagenomes</taxon>
        <taxon>ecological metagenomes</taxon>
    </lineage>
</organism>
<sequence length="124" mass="13343">MFDIGLLEFAALAVVALLVFGPDRLPKVTAQATHWLRQIREQAQSARQQLTDSIDVDTSMLKDLTDLHPRNIMRSVMEPIDEARSTVEDAGRAATDSLPGVAPNTRAATPPAAPAPAPFDPDAT</sequence>